<dbReference type="SUPFAM" id="SSF101447">
    <property type="entry name" value="Formin homology 2 domain (FH2 domain)"/>
    <property type="match status" value="3"/>
</dbReference>
<feature type="compositionally biased region" description="Polar residues" evidence="1">
    <location>
        <begin position="710"/>
        <end position="723"/>
    </location>
</feature>
<dbReference type="InterPro" id="IPR042201">
    <property type="entry name" value="FH2_Formin_sf"/>
</dbReference>
<evidence type="ECO:0000259" key="2">
    <source>
        <dbReference type="Pfam" id="PF02181"/>
    </source>
</evidence>
<dbReference type="GeneID" id="17309803"/>
<evidence type="ECO:0000256" key="1">
    <source>
        <dbReference type="SAM" id="MobiDB-lite"/>
    </source>
</evidence>
<feature type="compositionally biased region" description="Basic and acidic residues" evidence="1">
    <location>
        <begin position="1359"/>
        <end position="1371"/>
    </location>
</feature>
<feature type="domain" description="FH2" evidence="2">
    <location>
        <begin position="386"/>
        <end position="482"/>
    </location>
</feature>
<dbReference type="Pfam" id="PF02181">
    <property type="entry name" value="FH2"/>
    <property type="match status" value="2"/>
</dbReference>
<dbReference type="EMBL" id="JH992971">
    <property type="protein sequence ID" value="EKX52975.1"/>
    <property type="molecule type" value="Genomic_DNA"/>
</dbReference>
<feature type="region of interest" description="Disordered" evidence="1">
    <location>
        <begin position="1354"/>
        <end position="1388"/>
    </location>
</feature>
<feature type="region of interest" description="Disordered" evidence="1">
    <location>
        <begin position="27"/>
        <end position="77"/>
    </location>
</feature>
<organism evidence="3">
    <name type="scientific">Guillardia theta (strain CCMP2712)</name>
    <name type="common">Cryptophyte</name>
    <dbReference type="NCBI Taxonomy" id="905079"/>
    <lineage>
        <taxon>Eukaryota</taxon>
        <taxon>Cryptophyceae</taxon>
        <taxon>Pyrenomonadales</taxon>
        <taxon>Geminigeraceae</taxon>
        <taxon>Guillardia</taxon>
    </lineage>
</organism>
<evidence type="ECO:0000313" key="4">
    <source>
        <dbReference type="EnsemblProtists" id="EKX52975"/>
    </source>
</evidence>
<dbReference type="PANTHER" id="PTHR45733">
    <property type="entry name" value="FORMIN-J"/>
    <property type="match status" value="1"/>
</dbReference>
<evidence type="ECO:0000313" key="5">
    <source>
        <dbReference type="Proteomes" id="UP000011087"/>
    </source>
</evidence>
<dbReference type="RefSeq" id="XP_005839955.1">
    <property type="nucleotide sequence ID" value="XM_005839898.1"/>
</dbReference>
<dbReference type="EnsemblProtists" id="EKX52975">
    <property type="protein sequence ID" value="EKX52975"/>
    <property type="gene ID" value="GUITHDRAFT_133374"/>
</dbReference>
<dbReference type="PaxDb" id="55529-EKX52975"/>
<dbReference type="HOGENOM" id="CLU_255148_0_0_1"/>
<name>L1JXN3_GUITC</name>
<dbReference type="Proteomes" id="UP000011087">
    <property type="component" value="Unassembled WGS sequence"/>
</dbReference>
<reference evidence="5" key="2">
    <citation type="submission" date="2012-11" db="EMBL/GenBank/DDBJ databases">
        <authorList>
            <person name="Kuo A."/>
            <person name="Curtis B.A."/>
            <person name="Tanifuji G."/>
            <person name="Burki F."/>
            <person name="Gruber A."/>
            <person name="Irimia M."/>
            <person name="Maruyama S."/>
            <person name="Arias M.C."/>
            <person name="Ball S.G."/>
            <person name="Gile G.H."/>
            <person name="Hirakawa Y."/>
            <person name="Hopkins J.F."/>
            <person name="Rensing S.A."/>
            <person name="Schmutz J."/>
            <person name="Symeonidi A."/>
            <person name="Elias M."/>
            <person name="Eveleigh R.J."/>
            <person name="Herman E.K."/>
            <person name="Klute M.J."/>
            <person name="Nakayama T."/>
            <person name="Obornik M."/>
            <person name="Reyes-Prieto A."/>
            <person name="Armbrust E.V."/>
            <person name="Aves S.J."/>
            <person name="Beiko R.G."/>
            <person name="Coutinho P."/>
            <person name="Dacks J.B."/>
            <person name="Durnford D.G."/>
            <person name="Fast N.M."/>
            <person name="Green B.R."/>
            <person name="Grisdale C."/>
            <person name="Hempe F."/>
            <person name="Henrissat B."/>
            <person name="Hoppner M.P."/>
            <person name="Ishida K.-I."/>
            <person name="Kim E."/>
            <person name="Koreny L."/>
            <person name="Kroth P.G."/>
            <person name="Liu Y."/>
            <person name="Malik S.-B."/>
            <person name="Maier U.G."/>
            <person name="McRose D."/>
            <person name="Mock T."/>
            <person name="Neilson J.A."/>
            <person name="Onodera N.T."/>
            <person name="Poole A.M."/>
            <person name="Pritham E.J."/>
            <person name="Richards T.A."/>
            <person name="Rocap G."/>
            <person name="Roy S.W."/>
            <person name="Sarai C."/>
            <person name="Schaack S."/>
            <person name="Shirato S."/>
            <person name="Slamovits C.H."/>
            <person name="Spencer D.F."/>
            <person name="Suzuki S."/>
            <person name="Worden A.Z."/>
            <person name="Zauner S."/>
            <person name="Barry K."/>
            <person name="Bell C."/>
            <person name="Bharti A.K."/>
            <person name="Crow J.A."/>
            <person name="Grimwood J."/>
            <person name="Kramer R."/>
            <person name="Lindquist E."/>
            <person name="Lucas S."/>
            <person name="Salamov A."/>
            <person name="McFadden G.I."/>
            <person name="Lane C.E."/>
            <person name="Keeling P.J."/>
            <person name="Gray M.W."/>
            <person name="Grigoriev I.V."/>
            <person name="Archibald J.M."/>
        </authorList>
    </citation>
    <scope>NUCLEOTIDE SEQUENCE</scope>
    <source>
        <strain evidence="5">CCMP2712</strain>
    </source>
</reference>
<dbReference type="Gene3D" id="1.20.58.2220">
    <property type="entry name" value="Formin, FH2 domain"/>
    <property type="match status" value="3"/>
</dbReference>
<keyword evidence="5" id="KW-1185">Reference proteome</keyword>
<feature type="compositionally biased region" description="Pro residues" evidence="1">
    <location>
        <begin position="692"/>
        <end position="708"/>
    </location>
</feature>
<dbReference type="InterPro" id="IPR015425">
    <property type="entry name" value="FH2_Formin"/>
</dbReference>
<feature type="domain" description="FH2" evidence="2">
    <location>
        <begin position="978"/>
        <end position="1106"/>
    </location>
</feature>
<accession>L1JXN3</accession>
<dbReference type="InterPro" id="IPR051144">
    <property type="entry name" value="Formin_homology_domain"/>
</dbReference>
<protein>
    <recommendedName>
        <fullName evidence="2">FH2 domain-containing protein</fullName>
    </recommendedName>
</protein>
<reference evidence="4" key="3">
    <citation type="submission" date="2016-03" db="UniProtKB">
        <authorList>
            <consortium name="EnsemblProtists"/>
        </authorList>
    </citation>
    <scope>IDENTIFICATION</scope>
</reference>
<dbReference type="KEGG" id="gtt:GUITHDRAFT_133374"/>
<dbReference type="OrthoDB" id="1104827at2759"/>
<reference evidence="3 5" key="1">
    <citation type="journal article" date="2012" name="Nature">
        <title>Algal genomes reveal evolutionary mosaicism and the fate of nucleomorphs.</title>
        <authorList>
            <consortium name="DOE Joint Genome Institute"/>
            <person name="Curtis B.A."/>
            <person name="Tanifuji G."/>
            <person name="Burki F."/>
            <person name="Gruber A."/>
            <person name="Irimia M."/>
            <person name="Maruyama S."/>
            <person name="Arias M.C."/>
            <person name="Ball S.G."/>
            <person name="Gile G.H."/>
            <person name="Hirakawa Y."/>
            <person name="Hopkins J.F."/>
            <person name="Kuo A."/>
            <person name="Rensing S.A."/>
            <person name="Schmutz J."/>
            <person name="Symeonidi A."/>
            <person name="Elias M."/>
            <person name="Eveleigh R.J."/>
            <person name="Herman E.K."/>
            <person name="Klute M.J."/>
            <person name="Nakayama T."/>
            <person name="Obornik M."/>
            <person name="Reyes-Prieto A."/>
            <person name="Armbrust E.V."/>
            <person name="Aves S.J."/>
            <person name="Beiko R.G."/>
            <person name="Coutinho P."/>
            <person name="Dacks J.B."/>
            <person name="Durnford D.G."/>
            <person name="Fast N.M."/>
            <person name="Green B.R."/>
            <person name="Grisdale C.J."/>
            <person name="Hempel F."/>
            <person name="Henrissat B."/>
            <person name="Hoppner M.P."/>
            <person name="Ishida K."/>
            <person name="Kim E."/>
            <person name="Koreny L."/>
            <person name="Kroth P.G."/>
            <person name="Liu Y."/>
            <person name="Malik S.B."/>
            <person name="Maier U.G."/>
            <person name="McRose D."/>
            <person name="Mock T."/>
            <person name="Neilson J.A."/>
            <person name="Onodera N.T."/>
            <person name="Poole A.M."/>
            <person name="Pritham E.J."/>
            <person name="Richards T.A."/>
            <person name="Rocap G."/>
            <person name="Roy S.W."/>
            <person name="Sarai C."/>
            <person name="Schaack S."/>
            <person name="Shirato S."/>
            <person name="Slamovits C.H."/>
            <person name="Spencer D.F."/>
            <person name="Suzuki S."/>
            <person name="Worden A.Z."/>
            <person name="Zauner S."/>
            <person name="Barry K."/>
            <person name="Bell C."/>
            <person name="Bharti A.K."/>
            <person name="Crow J.A."/>
            <person name="Grimwood J."/>
            <person name="Kramer R."/>
            <person name="Lindquist E."/>
            <person name="Lucas S."/>
            <person name="Salamov A."/>
            <person name="McFadden G.I."/>
            <person name="Lane C.E."/>
            <person name="Keeling P.J."/>
            <person name="Gray M.W."/>
            <person name="Grigoriev I.V."/>
            <person name="Archibald J.M."/>
        </authorList>
    </citation>
    <scope>NUCLEOTIDE SEQUENCE</scope>
    <source>
        <strain evidence="3 5">CCMP2712</strain>
    </source>
</reference>
<evidence type="ECO:0000313" key="3">
    <source>
        <dbReference type="EMBL" id="EKX52975.1"/>
    </source>
</evidence>
<feature type="region of interest" description="Disordered" evidence="1">
    <location>
        <begin position="683"/>
        <end position="723"/>
    </location>
</feature>
<sequence>MAETQEMKAVEITQEEETMKGMIPWARASLPDTPGFHGDANAEEQHQEQGADQNIPLLPPAPPAAPTDLAARSSPNPNIPWNPAARLTVGWLKGVHWKIVPRHLISESHWVASVPGWVELEDFVFEDLDHHFRTGSNITHDATRGNRSSQTSLLDARRTQNVEIMLQSIPIERVEAKASFIAELMQNVMTSRAVAVRNAMLALQQVQLVECQTQGVNTTARKRDASMDGRIISEKLFMEASEQDLLLSTLSMDLIVEILVRCSCVRTILKFACASRKIYKFVYSNVSLWETFYSSLIPRGGQRLSIGFLLNVLEVMLDRPNVFVPTQQEVNAFHWFHGNKTNFSPSNVYFDSLIKWNADCLQSSTGHVSILEFERRISMIRTCFQFQLIQESFCDALRVIEVIFSSPSFLYILYTVRFLGNVMNEFPACGAWSFKLSSLRSLRSLKTADGKSTLIHFLAAFLQVRCPEALKVLESAEMISSAVKRLEASLPKFFVVWRSIKMYYGLENLSPEVVALEEQYVKHYRPKFEEAVYQISSDVFQVIRRRTFEDYDLKAETFLLNAMSNLQSFVADLDHACKSVSSDILNRLSGSVQGDKLARFHPTSESHPTAFPDDLTLLTLPKDAPKAEGDEMLDALASRGASKDANHGEIDAKLVGISDRTSRLPEYETHSHDEVVVDGHNAATTSLHSPSPSTPPVPPPPPPPPPPRSGASTSVAKSRTSGPYETLPCQDIFKKQFRTAKFNWSASFQLPTERSFWSHNFAPTFLHTDLEALEVSLAGMALSDLFREQKAEAQTAVSSTFSPPWYLRGVVVGKPTNQLIKMNSTPALEIFLKGIGRILDLPSDTAASKDQRENILRCPTLTRLEQEIEKCSKAILERGSSASIERLESYGNDSASLLLEGFQIVLGVKYEREEMARLFADDLAKRALNEENMGRVHDSLKYLQTSYRLWPEGPAKVALRTFMTRNPLANAEARSSSFDDLSSFLLDVFDEQNFARLAKKVELLSVCSDVPSLFSELRGLDAVYAEVQTSEPLRSSLRMVLAMGNFLNQHRSNPVEGFTLTSITSFKDIRSRDGRNLYHVLYVAMARYCSEHLDRLLDFSSKLQAASRSEDRCQRGLTGEAVGKVSTLVDDGNLRNLLSEPLLQMCRDLKDCYSTLEERRKASRRWFAVPDSQSVLFLVKEFVIGVASAGRDLRWAQVMHPGGARAIVRNVRSDVWSRINEIDCLQVSLGNRRFSSLAALIVSRLNSRFRLSDQFRFDPAARSAEGPGPSAAASRQDGRTLQVRVVVVGHEEFHLTFPLVARFSEVLDAVADKLQVRVGDFSASMAGSGVAEGEALQDRCSDDRCTLMVNLRQGVRPSVAEDRQQDPERSGRSSQSSGAIRTAANGGG</sequence>
<gene>
    <name evidence="3" type="ORF">GUITHDRAFT_133374</name>
</gene>
<proteinExistence type="predicted"/>